<proteinExistence type="predicted"/>
<dbReference type="Pfam" id="PF09900">
    <property type="entry name" value="DUF2127"/>
    <property type="match status" value="1"/>
</dbReference>
<evidence type="ECO:0000313" key="4">
    <source>
        <dbReference type="Proteomes" id="UP000677913"/>
    </source>
</evidence>
<organism evidence="3 4">
    <name type="scientific">Actinocrinis puniceicyclus</name>
    <dbReference type="NCBI Taxonomy" id="977794"/>
    <lineage>
        <taxon>Bacteria</taxon>
        <taxon>Bacillati</taxon>
        <taxon>Actinomycetota</taxon>
        <taxon>Actinomycetes</taxon>
        <taxon>Catenulisporales</taxon>
        <taxon>Actinospicaceae</taxon>
        <taxon>Actinocrinis</taxon>
    </lineage>
</organism>
<feature type="transmembrane region" description="Helical" evidence="2">
    <location>
        <begin position="201"/>
        <end position="219"/>
    </location>
</feature>
<gene>
    <name evidence="3" type="ORF">KGA66_02145</name>
</gene>
<feature type="transmembrane region" description="Helical" evidence="2">
    <location>
        <begin position="147"/>
        <end position="170"/>
    </location>
</feature>
<feature type="region of interest" description="Disordered" evidence="1">
    <location>
        <begin position="248"/>
        <end position="292"/>
    </location>
</feature>
<protein>
    <submittedName>
        <fullName evidence="3">DUF2127 domain-containing protein</fullName>
    </submittedName>
</protein>
<comment type="caution">
    <text evidence="3">The sequence shown here is derived from an EMBL/GenBank/DDBJ whole genome shotgun (WGS) entry which is preliminary data.</text>
</comment>
<dbReference type="AlphaFoldDB" id="A0A8J7WLB5"/>
<reference evidence="3" key="1">
    <citation type="submission" date="2021-04" db="EMBL/GenBank/DDBJ databases">
        <title>Genome based classification of Actinospica acidithermotolerans sp. nov., an actinobacterium isolated from an Indonesian hot spring.</title>
        <authorList>
            <person name="Kusuma A.B."/>
            <person name="Putra K.E."/>
            <person name="Nafisah S."/>
            <person name="Loh J."/>
            <person name="Nouioui I."/>
            <person name="Goodfellow M."/>
        </authorList>
    </citation>
    <scope>NUCLEOTIDE SEQUENCE</scope>
    <source>
        <strain evidence="3">DSM 45618</strain>
    </source>
</reference>
<evidence type="ECO:0000256" key="1">
    <source>
        <dbReference type="SAM" id="MobiDB-lite"/>
    </source>
</evidence>
<evidence type="ECO:0000256" key="2">
    <source>
        <dbReference type="SAM" id="Phobius"/>
    </source>
</evidence>
<dbReference type="InterPro" id="IPR021125">
    <property type="entry name" value="DUF2127"/>
</dbReference>
<accession>A0A8J7WLB5</accession>
<dbReference type="Proteomes" id="UP000677913">
    <property type="component" value="Unassembled WGS sequence"/>
</dbReference>
<evidence type="ECO:0000313" key="3">
    <source>
        <dbReference type="EMBL" id="MBS2961832.1"/>
    </source>
</evidence>
<dbReference type="EMBL" id="JAGSXH010000004">
    <property type="protein sequence ID" value="MBS2961832.1"/>
    <property type="molecule type" value="Genomic_DNA"/>
</dbReference>
<name>A0A8J7WLB5_9ACTN</name>
<feature type="compositionally biased region" description="Basic and acidic residues" evidence="1">
    <location>
        <begin position="262"/>
        <end position="292"/>
    </location>
</feature>
<keyword evidence="2" id="KW-0812">Transmembrane</keyword>
<keyword evidence="2" id="KW-0472">Membrane</keyword>
<sequence length="292" mass="33170">MDWNRRHCARRGHVLYEPLEPEYRDRIRTETAVGTAWRCLRCGDFVLEAPRGSGPAQDAPVIPRGKALRSLLIMRVLAVERVFRFLLVGAAAYAVWRFENSQRALSQLFENDLTLLKPLATHWGYDLDHSSIVDTIRKSFNYKHSTLTVVAILLVVYAAIELIEAIGLWLAKRWGEYFAVVATAAFLPIEIDEIITKQSPFKIATFVVNVLAVLYLLLAKRLFGLRGGKAAAERELHSASLLEIEEATGETDRHGQVMAEATARERVERERVEARPEPREREREQVPPRSAE</sequence>
<keyword evidence="2" id="KW-1133">Transmembrane helix</keyword>
<keyword evidence="4" id="KW-1185">Reference proteome</keyword>